<proteinExistence type="predicted"/>
<evidence type="ECO:0000256" key="1">
    <source>
        <dbReference type="SAM" id="MobiDB-lite"/>
    </source>
</evidence>
<name>A0AAV4QQV4_CAEEX</name>
<evidence type="ECO:0000313" key="2">
    <source>
        <dbReference type="EMBL" id="GIY09963.1"/>
    </source>
</evidence>
<evidence type="ECO:0000313" key="3">
    <source>
        <dbReference type="Proteomes" id="UP001054945"/>
    </source>
</evidence>
<accession>A0AAV4QQV4</accession>
<dbReference type="Proteomes" id="UP001054945">
    <property type="component" value="Unassembled WGS sequence"/>
</dbReference>
<sequence length="131" mass="15144">MSKSRGLLPNPPPPPESWHSLTVTNGNEPTNPFGSHPRRDSYLFGGWQKEWHAQEYFQQQGGIAPKAMWRRASLREIRSIFFFLPSCSPSVWYVFKAEAAMDGFGAQRDSKARLDYNGDHRNSEIFFFYLI</sequence>
<keyword evidence="3" id="KW-1185">Reference proteome</keyword>
<comment type="caution">
    <text evidence="2">The sequence shown here is derived from an EMBL/GenBank/DDBJ whole genome shotgun (WGS) entry which is preliminary data.</text>
</comment>
<dbReference type="EMBL" id="BPLR01006449">
    <property type="protein sequence ID" value="GIY09963.1"/>
    <property type="molecule type" value="Genomic_DNA"/>
</dbReference>
<gene>
    <name evidence="2" type="ORF">CEXT_178361</name>
</gene>
<dbReference type="AlphaFoldDB" id="A0AAV4QQV4"/>
<organism evidence="2 3">
    <name type="scientific">Caerostris extrusa</name>
    <name type="common">Bark spider</name>
    <name type="synonym">Caerostris bankana</name>
    <dbReference type="NCBI Taxonomy" id="172846"/>
    <lineage>
        <taxon>Eukaryota</taxon>
        <taxon>Metazoa</taxon>
        <taxon>Ecdysozoa</taxon>
        <taxon>Arthropoda</taxon>
        <taxon>Chelicerata</taxon>
        <taxon>Arachnida</taxon>
        <taxon>Araneae</taxon>
        <taxon>Araneomorphae</taxon>
        <taxon>Entelegynae</taxon>
        <taxon>Araneoidea</taxon>
        <taxon>Araneidae</taxon>
        <taxon>Caerostris</taxon>
    </lineage>
</organism>
<feature type="compositionally biased region" description="Polar residues" evidence="1">
    <location>
        <begin position="19"/>
        <end position="33"/>
    </location>
</feature>
<reference evidence="2 3" key="1">
    <citation type="submission" date="2021-06" db="EMBL/GenBank/DDBJ databases">
        <title>Caerostris extrusa draft genome.</title>
        <authorList>
            <person name="Kono N."/>
            <person name="Arakawa K."/>
        </authorList>
    </citation>
    <scope>NUCLEOTIDE SEQUENCE [LARGE SCALE GENOMIC DNA]</scope>
</reference>
<protein>
    <submittedName>
        <fullName evidence="2">Uncharacterized protein</fullName>
    </submittedName>
</protein>
<feature type="region of interest" description="Disordered" evidence="1">
    <location>
        <begin position="1"/>
        <end position="37"/>
    </location>
</feature>